<accession>A0A6J5KHU9</accession>
<sequence length="162" mass="16268">MAFIAPIMAAAGPLMTAMSAVGGIVAAAGSIQQGNAAAKAAEYNAQAQRDQAVMAQNQGAAQVANEVRKNRQMVANSQAAGLENGLELTGTTQGVINQARDTGTLNALLAAYDGSVKATGYRNNATLDLAQAKASRTAGYIGAASSALGGASDAYRTYQLSA</sequence>
<proteinExistence type="predicted"/>
<gene>
    <name evidence="1" type="ORF">UFOVP6_24</name>
</gene>
<organism evidence="1">
    <name type="scientific">uncultured Caudovirales phage</name>
    <dbReference type="NCBI Taxonomy" id="2100421"/>
    <lineage>
        <taxon>Viruses</taxon>
        <taxon>Duplodnaviria</taxon>
        <taxon>Heunggongvirae</taxon>
        <taxon>Uroviricota</taxon>
        <taxon>Caudoviricetes</taxon>
        <taxon>Peduoviridae</taxon>
        <taxon>Maltschvirus</taxon>
        <taxon>Maltschvirus maltsch</taxon>
    </lineage>
</organism>
<dbReference type="EMBL" id="LR796143">
    <property type="protein sequence ID" value="CAB4121125.1"/>
    <property type="molecule type" value="Genomic_DNA"/>
</dbReference>
<reference evidence="1" key="1">
    <citation type="submission" date="2020-04" db="EMBL/GenBank/DDBJ databases">
        <authorList>
            <person name="Chiriac C."/>
            <person name="Salcher M."/>
            <person name="Ghai R."/>
            <person name="Kavagutti S V."/>
        </authorList>
    </citation>
    <scope>NUCLEOTIDE SEQUENCE</scope>
</reference>
<evidence type="ECO:0000313" key="1">
    <source>
        <dbReference type="EMBL" id="CAB4121125.1"/>
    </source>
</evidence>
<name>A0A6J5KHU9_9CAUD</name>
<protein>
    <submittedName>
        <fullName evidence="1">Uncharacterized protein</fullName>
    </submittedName>
</protein>